<evidence type="ECO:0000313" key="3">
    <source>
        <dbReference type="Proteomes" id="UP000054988"/>
    </source>
</evidence>
<dbReference type="Pfam" id="PF06172">
    <property type="entry name" value="Cupin_5"/>
    <property type="match status" value="1"/>
</dbReference>
<dbReference type="InterPro" id="IPR039935">
    <property type="entry name" value="YML079W-like"/>
</dbReference>
<organism evidence="2 3">
    <name type="scientific">Moniliophthora roreri</name>
    <name type="common">Frosty pod rot fungus</name>
    <name type="synonym">Monilia roreri</name>
    <dbReference type="NCBI Taxonomy" id="221103"/>
    <lineage>
        <taxon>Eukaryota</taxon>
        <taxon>Fungi</taxon>
        <taxon>Dikarya</taxon>
        <taxon>Basidiomycota</taxon>
        <taxon>Agaricomycotina</taxon>
        <taxon>Agaricomycetes</taxon>
        <taxon>Agaricomycetidae</taxon>
        <taxon>Agaricales</taxon>
        <taxon>Marasmiineae</taxon>
        <taxon>Marasmiaceae</taxon>
        <taxon>Moniliophthora</taxon>
    </lineage>
</organism>
<dbReference type="Proteomes" id="UP000054988">
    <property type="component" value="Unassembled WGS sequence"/>
</dbReference>
<feature type="domain" description="DUF985" evidence="1">
    <location>
        <begin position="7"/>
        <end position="145"/>
    </location>
</feature>
<sequence>MATDSATLISSLGLLEHPAGGYFSETDRRKTEIPTPFRDDAALRNLATTIYYLLTKQSPTGIILRENSVAYHMHHLGRMEYTLITPASTLGQAPKIEKKVLGPENRLIVVEPGVWKFARLLEGEENCLMTMLLVPGFSLDDHEFLTMDSLKALFEGVEGGEERIKEFEAYTWKN</sequence>
<dbReference type="InterPro" id="IPR009327">
    <property type="entry name" value="Cupin_DUF985"/>
</dbReference>
<dbReference type="PANTHER" id="PTHR33387">
    <property type="entry name" value="RMLC-LIKE JELLY ROLL FOLD PROTEIN"/>
    <property type="match status" value="1"/>
</dbReference>
<dbReference type="InterPro" id="IPR011051">
    <property type="entry name" value="RmlC_Cupin_sf"/>
</dbReference>
<dbReference type="EMBL" id="LATX01002528">
    <property type="protein sequence ID" value="KTB27624.1"/>
    <property type="molecule type" value="Genomic_DNA"/>
</dbReference>
<gene>
    <name evidence="2" type="ORF">WG66_19792</name>
</gene>
<dbReference type="PANTHER" id="PTHR33387:SF3">
    <property type="entry name" value="DUF985 DOMAIN-CONTAINING PROTEIN"/>
    <property type="match status" value="1"/>
</dbReference>
<dbReference type="CDD" id="cd06121">
    <property type="entry name" value="cupin_YML079wp"/>
    <property type="match status" value="1"/>
</dbReference>
<accession>A0A0W0EU94</accession>
<proteinExistence type="predicted"/>
<protein>
    <recommendedName>
        <fullName evidence="1">DUF985 domain-containing protein</fullName>
    </recommendedName>
</protein>
<evidence type="ECO:0000313" key="2">
    <source>
        <dbReference type="EMBL" id="KTB27624.1"/>
    </source>
</evidence>
<dbReference type="InterPro" id="IPR014710">
    <property type="entry name" value="RmlC-like_jellyroll"/>
</dbReference>
<dbReference type="AlphaFoldDB" id="A0A0W0EU94"/>
<name>A0A0W0EU94_MONRR</name>
<dbReference type="Gene3D" id="2.60.120.10">
    <property type="entry name" value="Jelly Rolls"/>
    <property type="match status" value="1"/>
</dbReference>
<dbReference type="eggNOG" id="ENOG502RCWJ">
    <property type="taxonomic scope" value="Eukaryota"/>
</dbReference>
<reference evidence="2 3" key="1">
    <citation type="submission" date="2015-12" db="EMBL/GenBank/DDBJ databases">
        <title>Draft genome sequence of Moniliophthora roreri, the causal agent of frosty pod rot of cacao.</title>
        <authorList>
            <person name="Aime M.C."/>
            <person name="Diaz-Valderrama J.R."/>
            <person name="Kijpornyongpan T."/>
            <person name="Phillips-Mora W."/>
        </authorList>
    </citation>
    <scope>NUCLEOTIDE SEQUENCE [LARGE SCALE GENOMIC DNA]</scope>
    <source>
        <strain evidence="2 3">MCA 2952</strain>
    </source>
</reference>
<evidence type="ECO:0000259" key="1">
    <source>
        <dbReference type="Pfam" id="PF06172"/>
    </source>
</evidence>
<comment type="caution">
    <text evidence="2">The sequence shown here is derived from an EMBL/GenBank/DDBJ whole genome shotgun (WGS) entry which is preliminary data.</text>
</comment>
<dbReference type="SUPFAM" id="SSF51182">
    <property type="entry name" value="RmlC-like cupins"/>
    <property type="match status" value="1"/>
</dbReference>